<organism evidence="1">
    <name type="scientific">Chrysotila carterae</name>
    <name type="common">Marine alga</name>
    <name type="synonym">Syracosphaera carterae</name>
    <dbReference type="NCBI Taxonomy" id="13221"/>
    <lineage>
        <taxon>Eukaryota</taxon>
        <taxon>Haptista</taxon>
        <taxon>Haptophyta</taxon>
        <taxon>Prymnesiophyceae</taxon>
        <taxon>Isochrysidales</taxon>
        <taxon>Isochrysidaceae</taxon>
        <taxon>Chrysotila</taxon>
    </lineage>
</organism>
<protein>
    <submittedName>
        <fullName evidence="1">Uncharacterized protein</fullName>
    </submittedName>
</protein>
<evidence type="ECO:0000313" key="1">
    <source>
        <dbReference type="EMBL" id="CAE0783780.1"/>
    </source>
</evidence>
<proteinExistence type="predicted"/>
<dbReference type="EMBL" id="HBIZ01057953">
    <property type="protein sequence ID" value="CAE0783780.1"/>
    <property type="molecule type" value="Transcribed_RNA"/>
</dbReference>
<reference evidence="1" key="1">
    <citation type="submission" date="2021-01" db="EMBL/GenBank/DDBJ databases">
        <authorList>
            <person name="Corre E."/>
            <person name="Pelletier E."/>
            <person name="Niang G."/>
            <person name="Scheremetjew M."/>
            <person name="Finn R."/>
            <person name="Kale V."/>
            <person name="Holt S."/>
            <person name="Cochrane G."/>
            <person name="Meng A."/>
            <person name="Brown T."/>
            <person name="Cohen L."/>
        </authorList>
    </citation>
    <scope>NUCLEOTIDE SEQUENCE</scope>
    <source>
        <strain evidence="1">CCMP645</strain>
    </source>
</reference>
<sequence length="406" mass="45501">MTTKVPIKSCQQCSAYPSLIVLHTSAALRGGLRDRISLIAHMGNLAGSFCARLVVPRPCELLEDRHASNHKLPSCKYTWERYLEAPTFVDGSLMMVDDRAFLSSDPIVLQRILHLPSANDGRFAVVGEYDEALRLLRQNQSFLWNMSDSAHYFFWWQDALDRHIQRSWARANGSDSMFAGVAPPILGRISYQSATRCSYVQHRSHLRFAPEVVAAAFRFTESQILGSFQSSGNGAVGQTRGNSSLQPFLLAVHIRKAEQHLASRCPNNVTLIAQVVEHHLQQLSRQQQRIAIVIFTDIKSSSYLAPLSALLTRIVVEDARSVRSRSSALGRIQESLPSTLTRTHLTLHWGDRELMQALCSMKVPDCTDNYLLFAAAEAWMASANTTIEFHWNHAPACFSITNQRPV</sequence>
<gene>
    <name evidence="1" type="ORF">PCAR00345_LOCUS36484</name>
</gene>
<dbReference type="AlphaFoldDB" id="A0A7S4F9Y5"/>
<accession>A0A7S4F9Y5</accession>
<name>A0A7S4F9Y5_CHRCT</name>